<dbReference type="VEuPathDB" id="FungiDB:PSHT_06415"/>
<dbReference type="EMBL" id="PKSM01000075">
    <property type="protein sequence ID" value="POW17425.1"/>
    <property type="molecule type" value="Genomic_DNA"/>
</dbReference>
<gene>
    <name evidence="2" type="ORF">PSHT_06415</name>
</gene>
<reference evidence="3" key="3">
    <citation type="journal article" date="2018" name="Mol. Plant Microbe Interact.">
        <title>Genome sequence resources for the wheat stripe rust pathogen (Puccinia striiformis f. sp. tritici) and the barley stripe rust pathogen (Puccinia striiformis f. sp. hordei).</title>
        <authorList>
            <person name="Xia C."/>
            <person name="Wang M."/>
            <person name="Yin C."/>
            <person name="Cornejo O.E."/>
            <person name="Hulbert S.H."/>
            <person name="Chen X."/>
        </authorList>
    </citation>
    <scope>NUCLEOTIDE SEQUENCE [LARGE SCALE GENOMIC DNA]</scope>
    <source>
        <strain evidence="3">93TX-2</strain>
    </source>
</reference>
<evidence type="ECO:0000256" key="1">
    <source>
        <dbReference type="SAM" id="MobiDB-lite"/>
    </source>
</evidence>
<dbReference type="VEuPathDB" id="FungiDB:PSTT_13832"/>
<keyword evidence="3" id="KW-1185">Reference proteome</keyword>
<reference evidence="2 3" key="1">
    <citation type="submission" date="2017-12" db="EMBL/GenBank/DDBJ databases">
        <title>Gene loss provides genomic basis for host adaptation in cereal stripe rust fungi.</title>
        <authorList>
            <person name="Xia C."/>
        </authorList>
    </citation>
    <scope>NUCLEOTIDE SEQUENCE [LARGE SCALE GENOMIC DNA]</scope>
    <source>
        <strain evidence="2 3">93TX-2</strain>
    </source>
</reference>
<evidence type="ECO:0000313" key="3">
    <source>
        <dbReference type="Proteomes" id="UP000238274"/>
    </source>
</evidence>
<dbReference type="OrthoDB" id="2505040at2759"/>
<feature type="compositionally biased region" description="Polar residues" evidence="1">
    <location>
        <begin position="67"/>
        <end position="78"/>
    </location>
</feature>
<dbReference type="PANTHER" id="PTHR47501:SF5">
    <property type="entry name" value="HAT C-TERMINAL DIMERISATION DOMAIN-CONTAINING PROTEIN"/>
    <property type="match status" value="1"/>
</dbReference>
<dbReference type="PANTHER" id="PTHR47501">
    <property type="entry name" value="TRANSPOSASE-RELATED"/>
    <property type="match status" value="1"/>
</dbReference>
<feature type="region of interest" description="Disordered" evidence="1">
    <location>
        <begin position="36"/>
        <end position="188"/>
    </location>
</feature>
<feature type="region of interest" description="Disordered" evidence="1">
    <location>
        <begin position="205"/>
        <end position="224"/>
    </location>
</feature>
<feature type="compositionally biased region" description="Polar residues" evidence="1">
    <location>
        <begin position="113"/>
        <end position="123"/>
    </location>
</feature>
<protein>
    <submittedName>
        <fullName evidence="2">Uncharacterized protein</fullName>
    </submittedName>
</protein>
<proteinExistence type="predicted"/>
<feature type="region of interest" description="Disordered" evidence="1">
    <location>
        <begin position="461"/>
        <end position="497"/>
    </location>
</feature>
<feature type="compositionally biased region" description="Acidic residues" evidence="1">
    <location>
        <begin position="461"/>
        <end position="471"/>
    </location>
</feature>
<name>A0A2S4W6L9_9BASI</name>
<organism evidence="2 3">
    <name type="scientific">Puccinia striiformis</name>
    <dbReference type="NCBI Taxonomy" id="27350"/>
    <lineage>
        <taxon>Eukaryota</taxon>
        <taxon>Fungi</taxon>
        <taxon>Dikarya</taxon>
        <taxon>Basidiomycota</taxon>
        <taxon>Pucciniomycotina</taxon>
        <taxon>Pucciniomycetes</taxon>
        <taxon>Pucciniales</taxon>
        <taxon>Pucciniaceae</taxon>
        <taxon>Puccinia</taxon>
    </lineage>
</organism>
<evidence type="ECO:0000313" key="2">
    <source>
        <dbReference type="EMBL" id="POW17425.1"/>
    </source>
</evidence>
<reference evidence="3" key="2">
    <citation type="journal article" date="2018" name="BMC Genomics">
        <title>Genomic insights into host adaptation between the wheat stripe rust pathogen (Puccinia striiformis f. sp. tritici) and the barley stripe rust pathogen (Puccinia striiformis f. sp. hordei).</title>
        <authorList>
            <person name="Xia C."/>
            <person name="Wang M."/>
            <person name="Yin C."/>
            <person name="Cornejo O.E."/>
            <person name="Hulbert S.H."/>
            <person name="Chen X."/>
        </authorList>
    </citation>
    <scope>NUCLEOTIDE SEQUENCE [LARGE SCALE GENOMIC DNA]</scope>
    <source>
        <strain evidence="3">93TX-2</strain>
    </source>
</reference>
<feature type="compositionally biased region" description="Basic and acidic residues" evidence="1">
    <location>
        <begin position="161"/>
        <end position="185"/>
    </location>
</feature>
<feature type="compositionally biased region" description="Polar residues" evidence="1">
    <location>
        <begin position="481"/>
        <end position="497"/>
    </location>
</feature>
<accession>A0A2S4W6L9</accession>
<dbReference type="AlphaFoldDB" id="A0A2S4W6L9"/>
<feature type="compositionally biased region" description="Polar residues" evidence="1">
    <location>
        <begin position="36"/>
        <end position="48"/>
    </location>
</feature>
<comment type="caution">
    <text evidence="2">The sequence shown here is derived from an EMBL/GenBank/DDBJ whole genome shotgun (WGS) entry which is preliminary data.</text>
</comment>
<sequence length="689" mass="78793">MDFPGNQRSGNHMTADSFPDPRAVWFYGEGTTKVTNLSTQVSTSNQEGYVSDGSEGRIRRSSRITTPVKQSGMIQPSPDSRRSIFHPLLLDHSDSTSNSKPLFNKRKRIFMDPNSSSQNTSTAKTRKKKQTSIPETSEVINIEQDSDNENRKIQGKRRKRNPEFDEPKDFFSEPFRRNDDPDDKPAQTYSCSWCKKEVRVSGSSLSNLRTHHDGSRQAGRNSHGCAKRHDAITAGAKLPPTVHEEEKLSILRKDGTITNYFAPTKKFDKVVFNQIVTLWLLRQAIPWNRVEDPYLQAVFHYCAAGATLFKRKWAATSARMVYLDLQEAMIKRLKTTDSGSNNNTMAQTMHEQLRDLDGSNELEWDYVTMHNKCFCHKMALVVNAGLKELGIESPPPPKLKKDFLGPFPYSHTMEKILEETEDEATDDEATHDKASIQILEENTDESDADYDSDDVEYEEDILEDGDSEDGNADTNPRHASRNQNTSATNRNGSNELNELTKAVIDSMLHDESNRRLSRKENRKKLGHFKETQFTSKDWMLIDELNQELKPFNRLTKIMEGDGPTGAFVLPNYYQIIVDLKKKKEACDRGHALHPMFVKMIAKLEVYQTEALECETLVMATILHPSFRLKLFSHCWPAESLRAEKLLERHFSKRQDLMRKQEQNKTRISEKSSPAVNPKYLRAVYLSSIN</sequence>
<feature type="compositionally biased region" description="Polar residues" evidence="1">
    <location>
        <begin position="1"/>
        <end position="14"/>
    </location>
</feature>
<feature type="region of interest" description="Disordered" evidence="1">
    <location>
        <begin position="1"/>
        <end position="21"/>
    </location>
</feature>
<dbReference type="Proteomes" id="UP000238274">
    <property type="component" value="Unassembled WGS sequence"/>
</dbReference>